<evidence type="ECO:0000256" key="2">
    <source>
        <dbReference type="ARBA" id="ARBA00008806"/>
    </source>
</evidence>
<evidence type="ECO:0000256" key="5">
    <source>
        <dbReference type="ARBA" id="ARBA00022989"/>
    </source>
</evidence>
<dbReference type="RefSeq" id="WP_221238576.1">
    <property type="nucleotide sequence ID" value="NZ_JACIGK010000073.1"/>
</dbReference>
<protein>
    <submittedName>
        <fullName evidence="8">Type IV secretion system protein VirD4</fullName>
    </submittedName>
</protein>
<comment type="similarity">
    <text evidence="2">Belongs to the VirD4/TraG family.</text>
</comment>
<keyword evidence="4" id="KW-0812">Transmembrane</keyword>
<dbReference type="EMBL" id="JACIGK010000073">
    <property type="protein sequence ID" value="MBB4268267.1"/>
    <property type="molecule type" value="Genomic_DNA"/>
</dbReference>
<feature type="region of interest" description="Disordered" evidence="7">
    <location>
        <begin position="571"/>
        <end position="604"/>
    </location>
</feature>
<dbReference type="PANTHER" id="PTHR37937:SF1">
    <property type="entry name" value="CONJUGATIVE TRANSFER: DNA TRANSPORT"/>
    <property type="match status" value="1"/>
</dbReference>
<comment type="subcellular location">
    <subcellularLocation>
        <location evidence="1">Cell membrane</location>
        <topology evidence="1">Multi-pass membrane protein</topology>
    </subcellularLocation>
</comment>
<evidence type="ECO:0000256" key="7">
    <source>
        <dbReference type="SAM" id="MobiDB-lite"/>
    </source>
</evidence>
<dbReference type="Gene3D" id="3.40.50.300">
    <property type="entry name" value="P-loop containing nucleotide triphosphate hydrolases"/>
    <property type="match status" value="1"/>
</dbReference>
<comment type="caution">
    <text evidence="8">The sequence shown here is derived from an EMBL/GenBank/DDBJ whole genome shotgun (WGS) entry which is preliminary data.</text>
</comment>
<keyword evidence="5" id="KW-1133">Transmembrane helix</keyword>
<dbReference type="InterPro" id="IPR027417">
    <property type="entry name" value="P-loop_NTPase"/>
</dbReference>
<keyword evidence="9" id="KW-1185">Reference proteome</keyword>
<dbReference type="CDD" id="cd01127">
    <property type="entry name" value="TrwB_TraG_TraD_VirD4"/>
    <property type="match status" value="2"/>
</dbReference>
<dbReference type="GO" id="GO:0005886">
    <property type="term" value="C:plasma membrane"/>
    <property type="evidence" value="ECO:0007669"/>
    <property type="project" value="UniProtKB-SubCell"/>
</dbReference>
<accession>A0A7W6RGY4</accession>
<dbReference type="AlphaFoldDB" id="A0A7W6RGY4"/>
<keyword evidence="6" id="KW-0472">Membrane</keyword>
<dbReference type="Pfam" id="PF02534">
    <property type="entry name" value="T4SS-DNA_transf"/>
    <property type="match status" value="1"/>
</dbReference>
<dbReference type="InterPro" id="IPR003688">
    <property type="entry name" value="TraG/VirD4"/>
</dbReference>
<proteinExistence type="inferred from homology"/>
<dbReference type="SUPFAM" id="SSF52540">
    <property type="entry name" value="P-loop containing nucleoside triphosphate hydrolases"/>
    <property type="match status" value="1"/>
</dbReference>
<evidence type="ECO:0000256" key="3">
    <source>
        <dbReference type="ARBA" id="ARBA00022475"/>
    </source>
</evidence>
<reference evidence="8 9" key="1">
    <citation type="submission" date="2020-08" db="EMBL/GenBank/DDBJ databases">
        <title>Genome sequencing of Purple Non-Sulfur Bacteria from various extreme environments.</title>
        <authorList>
            <person name="Mayer M."/>
        </authorList>
    </citation>
    <scope>NUCLEOTIDE SEQUENCE [LARGE SCALE GENOMIC DNA]</scope>
    <source>
        <strain evidence="8 9">JA131</strain>
    </source>
</reference>
<name>A0A7W6RGY4_9PROT</name>
<dbReference type="InterPro" id="IPR051539">
    <property type="entry name" value="T4SS-coupling_protein"/>
</dbReference>
<gene>
    <name evidence="8" type="ORF">GGD89_003931</name>
</gene>
<evidence type="ECO:0000256" key="4">
    <source>
        <dbReference type="ARBA" id="ARBA00022692"/>
    </source>
</evidence>
<evidence type="ECO:0000313" key="9">
    <source>
        <dbReference type="Proteomes" id="UP000554286"/>
    </source>
</evidence>
<evidence type="ECO:0000256" key="6">
    <source>
        <dbReference type="ARBA" id="ARBA00023136"/>
    </source>
</evidence>
<dbReference type="PANTHER" id="PTHR37937">
    <property type="entry name" value="CONJUGATIVE TRANSFER: DNA TRANSPORT"/>
    <property type="match status" value="1"/>
</dbReference>
<evidence type="ECO:0000256" key="1">
    <source>
        <dbReference type="ARBA" id="ARBA00004651"/>
    </source>
</evidence>
<dbReference type="Proteomes" id="UP000554286">
    <property type="component" value="Unassembled WGS sequence"/>
</dbReference>
<keyword evidence="3" id="KW-1003">Cell membrane</keyword>
<sequence>MMVLGRLLFLVILAATVGGILAWWHHLVGFDARDGRWWVWLWQSLLHPEGLPAPLTRAAWTGGVAGLMAMALTAALLGRAGNVTRAGGVKTRDLHGTARWATTRDVRRAGLLGRRGVVVGGWKRPLGGVRPLRHDGPEHVLCFAPTRSGKGVSLILPTLLTWPESVLVLDIKGENHALSAGYRASLGHTVLAFDPTDPRARVRINPLAEIRLGTGQEIRDCQNIATMIIDPDGRGLKDYWMKEGFAWLSTALLHVLYRRHREGGDTACLADVNAVLSGIGAGDDGDDEDRFLDLLRDMAAFEHGDPVIDAEVRRGAHRMMLKAVQERSGVHSSAITGMALFADPIIARNTASSSFAVADLMHGDKPAALYLMVPPSDIDRLRPLIRILMSLVLRRLTESMAFENGAPVKHYTHRLLLMLDEFTAVGKLDVMEKGLAYMAGYGLKAVLIVQDIAQLHQTYGKDESLTGNCHIRVAFAPNRLETAEHLSRLAGKATIVQARRSRSGRLGERHSVSDSQAEVARPLLTADEALRLGGLRTGRRGRVIPGEALIFAAGSPPMRGVQTLYFQDKTLRRRARLAPPEPPSERPLEPAPATDPIPEQGHPS</sequence>
<organism evidence="8 9">
    <name type="scientific">Roseospira visakhapatnamensis</name>
    <dbReference type="NCBI Taxonomy" id="390880"/>
    <lineage>
        <taxon>Bacteria</taxon>
        <taxon>Pseudomonadati</taxon>
        <taxon>Pseudomonadota</taxon>
        <taxon>Alphaproteobacteria</taxon>
        <taxon>Rhodospirillales</taxon>
        <taxon>Rhodospirillaceae</taxon>
        <taxon>Roseospira</taxon>
    </lineage>
</organism>
<evidence type="ECO:0000313" key="8">
    <source>
        <dbReference type="EMBL" id="MBB4268267.1"/>
    </source>
</evidence>